<dbReference type="Proteomes" id="UP000519023">
    <property type="component" value="Unassembled WGS sequence"/>
</dbReference>
<gene>
    <name evidence="1" type="ORF">HHL08_15895</name>
</gene>
<accession>A0A7X9WXA0</accession>
<reference evidence="1 2" key="1">
    <citation type="submission" date="2020-04" db="EMBL/GenBank/DDBJ databases">
        <title>Sphingobium sp. AR-3-1 isolated from Arctic soil.</title>
        <authorList>
            <person name="Dahal R.H."/>
            <person name="Chaudhary D.K."/>
        </authorList>
    </citation>
    <scope>NUCLEOTIDE SEQUENCE [LARGE SCALE GENOMIC DNA]</scope>
    <source>
        <strain evidence="1 2">AR-3-1</strain>
    </source>
</reference>
<sequence length="95" mass="10370">MTIEPSERAREAYIQLFNPQAFDRQRILAGEWDAVSGLQIFARFESEARKDERERCANVVDACGLSGPLSSGVPDGLSSARTQIAAAIRVMKGQG</sequence>
<organism evidence="1 2">
    <name type="scientific">Sphingobium psychrophilum</name>
    <dbReference type="NCBI Taxonomy" id="2728834"/>
    <lineage>
        <taxon>Bacteria</taxon>
        <taxon>Pseudomonadati</taxon>
        <taxon>Pseudomonadota</taxon>
        <taxon>Alphaproteobacteria</taxon>
        <taxon>Sphingomonadales</taxon>
        <taxon>Sphingomonadaceae</taxon>
        <taxon>Sphingobium</taxon>
    </lineage>
</organism>
<comment type="caution">
    <text evidence="1">The sequence shown here is derived from an EMBL/GenBank/DDBJ whole genome shotgun (WGS) entry which is preliminary data.</text>
</comment>
<evidence type="ECO:0000313" key="1">
    <source>
        <dbReference type="EMBL" id="NML11613.1"/>
    </source>
</evidence>
<proteinExistence type="predicted"/>
<name>A0A7X9WXA0_9SPHN</name>
<protein>
    <submittedName>
        <fullName evidence="1">Uncharacterized protein</fullName>
    </submittedName>
</protein>
<dbReference type="EMBL" id="JABBFV010000012">
    <property type="protein sequence ID" value="NML11613.1"/>
    <property type="molecule type" value="Genomic_DNA"/>
</dbReference>
<dbReference type="AlphaFoldDB" id="A0A7X9WXA0"/>
<keyword evidence="2" id="KW-1185">Reference proteome</keyword>
<dbReference type="RefSeq" id="WP_169574060.1">
    <property type="nucleotide sequence ID" value="NZ_JABBFV010000012.1"/>
</dbReference>
<evidence type="ECO:0000313" key="2">
    <source>
        <dbReference type="Proteomes" id="UP000519023"/>
    </source>
</evidence>